<feature type="transmembrane region" description="Helical" evidence="6">
    <location>
        <begin position="69"/>
        <end position="93"/>
    </location>
</feature>
<reference evidence="8" key="1">
    <citation type="submission" date="2016-06" db="EMBL/GenBank/DDBJ databases">
        <authorList>
            <person name="Rodrigo-Torres L."/>
            <person name="Arahal R.D."/>
            <person name="Lucena T."/>
        </authorList>
    </citation>
    <scope>NUCLEOTIDE SEQUENCE [LARGE SCALE GENOMIC DNA]</scope>
    <source>
        <strain evidence="8">CECT8203</strain>
    </source>
</reference>
<keyword evidence="3 6" id="KW-0812">Transmembrane</keyword>
<proteinExistence type="predicted"/>
<sequence>MTYLALILLTMLIINQSLFSRSLLYSGEEIKVNFWVLLQGFGLGATMIIPIGAQNAYVLNQGIKRNHHLTTATVCSLLDMTFISLGIFGGGAILSQNELLLTGVTLGGITFLTGYGLLSLKSAFKTPSAQESSGEVLARGRRTVVLGALAVTVLNPHLYLDTVVILGSIGGQFEGNDRIAFAIGTVLASFVWFYSLSLGAAKLGPTLSKPKVKKGIDLAVAAMMFTIAILLMKGLMA</sequence>
<evidence type="ECO:0000313" key="7">
    <source>
        <dbReference type="EMBL" id="SNX45360.1"/>
    </source>
</evidence>
<dbReference type="EMBL" id="OANU01000002">
    <property type="protein sequence ID" value="SNX45360.1"/>
    <property type="molecule type" value="Genomic_DNA"/>
</dbReference>
<feature type="transmembrane region" description="Helical" evidence="6">
    <location>
        <begin position="141"/>
        <end position="159"/>
    </location>
</feature>
<evidence type="ECO:0000256" key="1">
    <source>
        <dbReference type="ARBA" id="ARBA00004651"/>
    </source>
</evidence>
<feature type="transmembrane region" description="Helical" evidence="6">
    <location>
        <begin position="215"/>
        <end position="236"/>
    </location>
</feature>
<gene>
    <name evidence="7" type="primary">argO</name>
    <name evidence="7" type="ORF">VTH8203_00356</name>
</gene>
<name>A0A240EBS7_9VIBR</name>
<feature type="transmembrane region" description="Helical" evidence="6">
    <location>
        <begin position="179"/>
        <end position="203"/>
    </location>
</feature>
<dbReference type="AlphaFoldDB" id="A0A240EBS7"/>
<keyword evidence="4 6" id="KW-1133">Transmembrane helix</keyword>
<dbReference type="Pfam" id="PF01810">
    <property type="entry name" value="LysE"/>
    <property type="match status" value="1"/>
</dbReference>
<keyword evidence="5 6" id="KW-0472">Membrane</keyword>
<dbReference type="PANTHER" id="PTHR30086">
    <property type="entry name" value="ARGININE EXPORTER PROTEIN ARGO"/>
    <property type="match status" value="1"/>
</dbReference>
<evidence type="ECO:0000256" key="5">
    <source>
        <dbReference type="ARBA" id="ARBA00023136"/>
    </source>
</evidence>
<dbReference type="InterPro" id="IPR001123">
    <property type="entry name" value="LeuE-type"/>
</dbReference>
<feature type="transmembrane region" description="Helical" evidence="6">
    <location>
        <begin position="99"/>
        <end position="120"/>
    </location>
</feature>
<dbReference type="PANTHER" id="PTHR30086:SF20">
    <property type="entry name" value="ARGININE EXPORTER PROTEIN ARGO-RELATED"/>
    <property type="match status" value="1"/>
</dbReference>
<evidence type="ECO:0000256" key="4">
    <source>
        <dbReference type="ARBA" id="ARBA00022989"/>
    </source>
</evidence>
<comment type="subcellular location">
    <subcellularLocation>
        <location evidence="1">Cell membrane</location>
        <topology evidence="1">Multi-pass membrane protein</topology>
    </subcellularLocation>
</comment>
<evidence type="ECO:0000256" key="3">
    <source>
        <dbReference type="ARBA" id="ARBA00022692"/>
    </source>
</evidence>
<protein>
    <submittedName>
        <fullName evidence="7">Arginine exporter protein ArgO</fullName>
    </submittedName>
</protein>
<evidence type="ECO:0000256" key="2">
    <source>
        <dbReference type="ARBA" id="ARBA00022475"/>
    </source>
</evidence>
<dbReference type="Proteomes" id="UP000219336">
    <property type="component" value="Unassembled WGS sequence"/>
</dbReference>
<dbReference type="GO" id="GO:0015171">
    <property type="term" value="F:amino acid transmembrane transporter activity"/>
    <property type="evidence" value="ECO:0007669"/>
    <property type="project" value="TreeGrafter"/>
</dbReference>
<evidence type="ECO:0000313" key="8">
    <source>
        <dbReference type="Proteomes" id="UP000219336"/>
    </source>
</evidence>
<accession>A0A240EBS7</accession>
<evidence type="ECO:0000256" key="6">
    <source>
        <dbReference type="SAM" id="Phobius"/>
    </source>
</evidence>
<keyword evidence="2" id="KW-1003">Cell membrane</keyword>
<feature type="transmembrane region" description="Helical" evidence="6">
    <location>
        <begin position="36"/>
        <end position="57"/>
    </location>
</feature>
<dbReference type="GO" id="GO:0005886">
    <property type="term" value="C:plasma membrane"/>
    <property type="evidence" value="ECO:0007669"/>
    <property type="project" value="UniProtKB-SubCell"/>
</dbReference>
<keyword evidence="8" id="KW-1185">Reference proteome</keyword>
<organism evidence="7 8">
    <name type="scientific">Vibrio thalassae</name>
    <dbReference type="NCBI Taxonomy" id="1243014"/>
    <lineage>
        <taxon>Bacteria</taxon>
        <taxon>Pseudomonadati</taxon>
        <taxon>Pseudomonadota</taxon>
        <taxon>Gammaproteobacteria</taxon>
        <taxon>Vibrionales</taxon>
        <taxon>Vibrionaceae</taxon>
        <taxon>Vibrio</taxon>
    </lineage>
</organism>